<accession>A0A835XF15</accession>
<dbReference type="AlphaFoldDB" id="A0A835XF15"/>
<dbReference type="GO" id="GO:0016740">
    <property type="term" value="F:transferase activity"/>
    <property type="evidence" value="ECO:0007669"/>
    <property type="project" value="UniProtKB-KW"/>
</dbReference>
<dbReference type="PANTHER" id="PTHR12203:SF35">
    <property type="entry name" value="PROTEIN O-GLUCOSYLTRANSFERASE 1"/>
    <property type="match status" value="1"/>
</dbReference>
<protein>
    <recommendedName>
        <fullName evidence="4">Glycosyl transferase CAP10 domain-containing protein</fullName>
    </recommendedName>
</protein>
<evidence type="ECO:0000259" key="4">
    <source>
        <dbReference type="SMART" id="SM00672"/>
    </source>
</evidence>
<evidence type="ECO:0000313" key="6">
    <source>
        <dbReference type="Proteomes" id="UP000612055"/>
    </source>
</evidence>
<name>A0A835XF15_9CHLO</name>
<dbReference type="Proteomes" id="UP000612055">
    <property type="component" value="Unassembled WGS sequence"/>
</dbReference>
<feature type="domain" description="Glycosyl transferase CAP10" evidence="4">
    <location>
        <begin position="149"/>
        <end position="382"/>
    </location>
</feature>
<keyword evidence="3" id="KW-0732">Signal</keyword>
<comment type="caution">
    <text evidence="5">The sequence shown here is derived from an EMBL/GenBank/DDBJ whole genome shotgun (WGS) entry which is preliminary data.</text>
</comment>
<dbReference type="Pfam" id="PF05686">
    <property type="entry name" value="Glyco_transf_90"/>
    <property type="match status" value="1"/>
</dbReference>
<evidence type="ECO:0000313" key="5">
    <source>
        <dbReference type="EMBL" id="KAG2482883.1"/>
    </source>
</evidence>
<dbReference type="InterPro" id="IPR051091">
    <property type="entry name" value="O-Glucosyltr/Glycosyltrsf_90"/>
</dbReference>
<dbReference type="InterPro" id="IPR006598">
    <property type="entry name" value="CAP10"/>
</dbReference>
<evidence type="ECO:0000256" key="1">
    <source>
        <dbReference type="ARBA" id="ARBA00010118"/>
    </source>
</evidence>
<feature type="chain" id="PRO_5032319264" description="Glycosyl transferase CAP10 domain-containing protein" evidence="3">
    <location>
        <begin position="27"/>
        <end position="468"/>
    </location>
</feature>
<dbReference type="EMBL" id="JAEHOE010000198">
    <property type="protein sequence ID" value="KAG2482883.1"/>
    <property type="molecule type" value="Genomic_DNA"/>
</dbReference>
<evidence type="ECO:0000256" key="3">
    <source>
        <dbReference type="SAM" id="SignalP"/>
    </source>
</evidence>
<sequence length="468" mass="52743">MERTAVAPWRGAVALALLLVASRAAAVLHTDLFNTTIDDPDITIRTELPGVERAVTEEDLEPILRNNLEPDLLPWRRLGRPLRVMDLLDFMHQINTEWLEYRRNFLAIVRIKNNKMTWWAYPDARGWCTRRVKIIADEFHRFIKTAKMRFPDVVYVMNGYDKPLCERGNCSAPLFTFDKRWNASAAALGLPASAHDDILHPVMNHPFEALVDYPWDKKIEKGFMRVGVYAAMPFNCSRVLVNKVGLTKAGSEVLDVGIYQNRHWKVKVKTVPPVPMELHARWKYLLNTDGQAASWRLAKLLAINSAIVKQRSDAIEYYYRSLKEGEHYVSFDHTDVVQVIKGLKGRDRELQAMAKRNQAFAYRYLSQHSRTLYAAVSLRRYAELFDGAMEPFVASVPENFTLAWFLALREKLRAAEGKGRGGEDVGGRALVEGAAAGGKGGVGAAQAGRGKAAEAAGIKPKPKGKVKR</sequence>
<comment type="similarity">
    <text evidence="1">Belongs to the glycosyltransferase 90 family.</text>
</comment>
<keyword evidence="2" id="KW-0808">Transferase</keyword>
<gene>
    <name evidence="5" type="ORF">HYH03_018226</name>
</gene>
<proteinExistence type="inferred from homology"/>
<evidence type="ECO:0000256" key="2">
    <source>
        <dbReference type="ARBA" id="ARBA00022679"/>
    </source>
</evidence>
<dbReference type="SMART" id="SM00672">
    <property type="entry name" value="CAP10"/>
    <property type="match status" value="1"/>
</dbReference>
<dbReference type="OrthoDB" id="202415at2759"/>
<organism evidence="5 6">
    <name type="scientific">Edaphochlamys debaryana</name>
    <dbReference type="NCBI Taxonomy" id="47281"/>
    <lineage>
        <taxon>Eukaryota</taxon>
        <taxon>Viridiplantae</taxon>
        <taxon>Chlorophyta</taxon>
        <taxon>core chlorophytes</taxon>
        <taxon>Chlorophyceae</taxon>
        <taxon>CS clade</taxon>
        <taxon>Chlamydomonadales</taxon>
        <taxon>Chlamydomonadales incertae sedis</taxon>
        <taxon>Edaphochlamys</taxon>
    </lineage>
</organism>
<dbReference type="PANTHER" id="PTHR12203">
    <property type="entry name" value="KDEL LYS-ASP-GLU-LEU CONTAINING - RELATED"/>
    <property type="match status" value="1"/>
</dbReference>
<feature type="signal peptide" evidence="3">
    <location>
        <begin position="1"/>
        <end position="26"/>
    </location>
</feature>
<keyword evidence="6" id="KW-1185">Reference proteome</keyword>
<reference evidence="5" key="1">
    <citation type="journal article" date="2020" name="bioRxiv">
        <title>Comparative genomics of Chlamydomonas.</title>
        <authorList>
            <person name="Craig R.J."/>
            <person name="Hasan A.R."/>
            <person name="Ness R.W."/>
            <person name="Keightley P.D."/>
        </authorList>
    </citation>
    <scope>NUCLEOTIDE SEQUENCE</scope>
    <source>
        <strain evidence="5">CCAP 11/70</strain>
    </source>
</reference>